<organism evidence="3 4">
    <name type="scientific">Burkholderia gladioli</name>
    <name type="common">Pseudomonas marginata</name>
    <name type="synonym">Phytomonas marginata</name>
    <dbReference type="NCBI Taxonomy" id="28095"/>
    <lineage>
        <taxon>Bacteria</taxon>
        <taxon>Pseudomonadati</taxon>
        <taxon>Pseudomonadota</taxon>
        <taxon>Betaproteobacteria</taxon>
        <taxon>Burkholderiales</taxon>
        <taxon>Burkholderiaceae</taxon>
        <taxon>Burkholderia</taxon>
    </lineage>
</organism>
<evidence type="ECO:0000313" key="3">
    <source>
        <dbReference type="EMBL" id="PEH43399.1"/>
    </source>
</evidence>
<sequence>MDDTVVVSQPFLAEQRIERCVERLRHIAGQLPGPVRLLVPGAEARSPERDLIAAAFERIGVSQVRFMDAEDGSRSSFEHLLGRHLSEALAAGTADNDARIDSEDEPDRAAAGHAAVAGLAPQRIEREPGVTLHAYAAGAPEAPPLVMVLPFGMPLALCAGWFESLSREYRVLSWETRGLFGACDDFKAVRADLDAQVDDLYAVMRHFGVASAQLMGICGGAVIAVAAAAREPARASALSLWYGDYPFADSTLRTPHQANFEWLMEAAAQSLDEARDLQQMFLDPGTLATTPPEIAHLSLYPYVNAELLHRYARINDALNKTDITPWFDQVRAPTLVVTGDRDTTTHAGGSALVARRIAGARLVVEPGGTHTDFFGMPAPSAELASAFHREHAVSPAGTAAAAARPGAAAPELRYGR</sequence>
<dbReference type="PANTHER" id="PTHR43433:SF5">
    <property type="entry name" value="AB HYDROLASE-1 DOMAIN-CONTAINING PROTEIN"/>
    <property type="match status" value="1"/>
</dbReference>
<dbReference type="EMBL" id="PDDY01000001">
    <property type="protein sequence ID" value="PEH43399.1"/>
    <property type="molecule type" value="Genomic_DNA"/>
</dbReference>
<name>A0A2A7SIX3_BURGA</name>
<evidence type="ECO:0000259" key="2">
    <source>
        <dbReference type="Pfam" id="PF00561"/>
    </source>
</evidence>
<accession>A0A2A7SIX3</accession>
<gene>
    <name evidence="3" type="ORF">CRM94_15280</name>
</gene>
<evidence type="ECO:0000313" key="4">
    <source>
        <dbReference type="Proteomes" id="UP000220629"/>
    </source>
</evidence>
<dbReference type="InterPro" id="IPR050471">
    <property type="entry name" value="AB_hydrolase"/>
</dbReference>
<protein>
    <submittedName>
        <fullName evidence="3">Alpha/beta hydrolase</fullName>
    </submittedName>
</protein>
<dbReference type="InterPro" id="IPR000073">
    <property type="entry name" value="AB_hydrolase_1"/>
</dbReference>
<dbReference type="PANTHER" id="PTHR43433">
    <property type="entry name" value="HYDROLASE, ALPHA/BETA FOLD FAMILY PROTEIN"/>
    <property type="match status" value="1"/>
</dbReference>
<proteinExistence type="predicted"/>
<feature type="region of interest" description="Disordered" evidence="1">
    <location>
        <begin position="397"/>
        <end position="416"/>
    </location>
</feature>
<dbReference type="AlphaFoldDB" id="A0A2A7SIX3"/>
<evidence type="ECO:0000256" key="1">
    <source>
        <dbReference type="SAM" id="MobiDB-lite"/>
    </source>
</evidence>
<feature type="domain" description="AB hydrolase-1" evidence="2">
    <location>
        <begin position="160"/>
        <end position="374"/>
    </location>
</feature>
<keyword evidence="3" id="KW-0378">Hydrolase</keyword>
<dbReference type="SUPFAM" id="SSF53474">
    <property type="entry name" value="alpha/beta-Hydrolases"/>
    <property type="match status" value="1"/>
</dbReference>
<dbReference type="GO" id="GO:0016787">
    <property type="term" value="F:hydrolase activity"/>
    <property type="evidence" value="ECO:0007669"/>
    <property type="project" value="UniProtKB-KW"/>
</dbReference>
<reference evidence="4" key="1">
    <citation type="submission" date="2017-09" db="EMBL/GenBank/DDBJ databases">
        <title>FDA dAtabase for Regulatory Grade micrObial Sequences (FDA-ARGOS): Supporting development and validation of Infectious Disease Dx tests.</title>
        <authorList>
            <person name="Minogue T."/>
            <person name="Wolcott M."/>
            <person name="Wasieloski L."/>
            <person name="Aguilar W."/>
            <person name="Moore D."/>
            <person name="Tallon L."/>
            <person name="Sadzewicz L."/>
            <person name="Ott S."/>
            <person name="Zhao X."/>
            <person name="Nagaraj S."/>
            <person name="Vavikolanu K."/>
            <person name="Aluvathingal J."/>
            <person name="Nadendla S."/>
            <person name="Sichtig H."/>
        </authorList>
    </citation>
    <scope>NUCLEOTIDE SEQUENCE [LARGE SCALE GENOMIC DNA]</scope>
    <source>
        <strain evidence="4">FDAARGOS_390</strain>
    </source>
</reference>
<dbReference type="Pfam" id="PF00561">
    <property type="entry name" value="Abhydrolase_1"/>
    <property type="match status" value="1"/>
</dbReference>
<dbReference type="Gene3D" id="3.40.50.1820">
    <property type="entry name" value="alpha/beta hydrolase"/>
    <property type="match status" value="1"/>
</dbReference>
<dbReference type="InterPro" id="IPR029058">
    <property type="entry name" value="AB_hydrolase_fold"/>
</dbReference>
<comment type="caution">
    <text evidence="3">The sequence shown here is derived from an EMBL/GenBank/DDBJ whole genome shotgun (WGS) entry which is preliminary data.</text>
</comment>
<dbReference type="Proteomes" id="UP000220629">
    <property type="component" value="Unassembled WGS sequence"/>
</dbReference>
<feature type="compositionally biased region" description="Low complexity" evidence="1">
    <location>
        <begin position="397"/>
        <end position="410"/>
    </location>
</feature>
<dbReference type="RefSeq" id="WP_098153058.1">
    <property type="nucleotide sequence ID" value="NZ_CADEQK010000023.1"/>
</dbReference>